<comment type="subcellular location">
    <subcellularLocation>
        <location evidence="1">Nucleus</location>
    </subcellularLocation>
</comment>
<dbReference type="GO" id="GO:0045944">
    <property type="term" value="P:positive regulation of transcription by RNA polymerase II"/>
    <property type="evidence" value="ECO:0007669"/>
    <property type="project" value="TreeGrafter"/>
</dbReference>
<dbReference type="Proteomes" id="UP001174934">
    <property type="component" value="Unassembled WGS sequence"/>
</dbReference>
<dbReference type="Pfam" id="PF00172">
    <property type="entry name" value="Zn_clus"/>
    <property type="match status" value="1"/>
</dbReference>
<dbReference type="AlphaFoldDB" id="A0AA39X731"/>
<dbReference type="PANTHER" id="PTHR37534">
    <property type="entry name" value="TRANSCRIPTIONAL ACTIVATOR PROTEIN UGA3"/>
    <property type="match status" value="1"/>
</dbReference>
<evidence type="ECO:0000256" key="6">
    <source>
        <dbReference type="ARBA" id="ARBA00023242"/>
    </source>
</evidence>
<reference evidence="9" key="1">
    <citation type="submission" date="2023-06" db="EMBL/GenBank/DDBJ databases">
        <title>Genome-scale phylogeny and comparative genomics of the fungal order Sordariales.</title>
        <authorList>
            <consortium name="Lawrence Berkeley National Laboratory"/>
            <person name="Hensen N."/>
            <person name="Bonometti L."/>
            <person name="Westerberg I."/>
            <person name="Brannstrom I.O."/>
            <person name="Guillou S."/>
            <person name="Cros-Aarteil S."/>
            <person name="Calhoun S."/>
            <person name="Haridas S."/>
            <person name="Kuo A."/>
            <person name="Mondo S."/>
            <person name="Pangilinan J."/>
            <person name="Riley R."/>
            <person name="LaButti K."/>
            <person name="Andreopoulos B."/>
            <person name="Lipzen A."/>
            <person name="Chen C."/>
            <person name="Yanf M."/>
            <person name="Daum C."/>
            <person name="Ng V."/>
            <person name="Clum A."/>
            <person name="Steindorff A."/>
            <person name="Ohm R."/>
            <person name="Martin F."/>
            <person name="Silar P."/>
            <person name="Natvig D."/>
            <person name="Lalanne C."/>
            <person name="Gautier V."/>
            <person name="Ament-velasquez S.L."/>
            <person name="Kruys A."/>
            <person name="Hutchinson M.I."/>
            <person name="Powell A.J."/>
            <person name="Barry K."/>
            <person name="Miller A.N."/>
            <person name="Grigoriev I.V."/>
            <person name="Debuchy R."/>
            <person name="Gladieux P."/>
            <person name="Thoren M.H."/>
            <person name="Johannesson H."/>
        </authorList>
    </citation>
    <scope>NUCLEOTIDE SEQUENCE</scope>
    <source>
        <strain evidence="9">SMH3391-2</strain>
    </source>
</reference>
<dbReference type="GO" id="GO:0008270">
    <property type="term" value="F:zinc ion binding"/>
    <property type="evidence" value="ECO:0007669"/>
    <property type="project" value="InterPro"/>
</dbReference>
<dbReference type="Gene3D" id="4.10.240.10">
    <property type="entry name" value="Zn(2)-C6 fungal-type DNA-binding domain"/>
    <property type="match status" value="1"/>
</dbReference>
<dbReference type="SUPFAM" id="SSF57701">
    <property type="entry name" value="Zn2/Cys6 DNA-binding domain"/>
    <property type="match status" value="1"/>
</dbReference>
<evidence type="ECO:0000313" key="10">
    <source>
        <dbReference type="Proteomes" id="UP001174934"/>
    </source>
</evidence>
<evidence type="ECO:0000256" key="4">
    <source>
        <dbReference type="ARBA" id="ARBA00023125"/>
    </source>
</evidence>
<dbReference type="InterPro" id="IPR036864">
    <property type="entry name" value="Zn2-C6_fun-type_DNA-bd_sf"/>
</dbReference>
<keyword evidence="6" id="KW-0539">Nucleus</keyword>
<evidence type="ECO:0000256" key="5">
    <source>
        <dbReference type="ARBA" id="ARBA00023163"/>
    </source>
</evidence>
<dbReference type="InterPro" id="IPR021858">
    <property type="entry name" value="Fun_TF"/>
</dbReference>
<keyword evidence="3" id="KW-0805">Transcription regulation</keyword>
<dbReference type="GO" id="GO:0000976">
    <property type="term" value="F:transcription cis-regulatory region binding"/>
    <property type="evidence" value="ECO:0007669"/>
    <property type="project" value="TreeGrafter"/>
</dbReference>
<feature type="domain" description="Zn(2)-C6 fungal-type" evidence="8">
    <location>
        <begin position="11"/>
        <end position="39"/>
    </location>
</feature>
<dbReference type="PANTHER" id="PTHR37534:SF48">
    <property type="entry name" value="FINGER DOMAIN PROTEIN, PUTATIVE-RELATED"/>
    <property type="match status" value="1"/>
</dbReference>
<dbReference type="InterPro" id="IPR001138">
    <property type="entry name" value="Zn2Cys6_DnaBD"/>
</dbReference>
<dbReference type="Pfam" id="PF11951">
    <property type="entry name" value="Fungal_trans_2"/>
    <property type="match status" value="1"/>
</dbReference>
<gene>
    <name evidence="9" type="ORF">B0T17DRAFT_522557</name>
</gene>
<evidence type="ECO:0000313" key="9">
    <source>
        <dbReference type="EMBL" id="KAK0628375.1"/>
    </source>
</evidence>
<evidence type="ECO:0000256" key="2">
    <source>
        <dbReference type="ARBA" id="ARBA00022833"/>
    </source>
</evidence>
<proteinExistence type="predicted"/>
<accession>A0AA39X731</accession>
<evidence type="ECO:0000259" key="8">
    <source>
        <dbReference type="PROSITE" id="PS50048"/>
    </source>
</evidence>
<comment type="caution">
    <text evidence="9">The sequence shown here is derived from an EMBL/GenBank/DDBJ whole genome shotgun (WGS) entry which is preliminary data.</text>
</comment>
<feature type="region of interest" description="Disordered" evidence="7">
    <location>
        <begin position="67"/>
        <end position="92"/>
    </location>
</feature>
<evidence type="ECO:0000256" key="7">
    <source>
        <dbReference type="SAM" id="MobiDB-lite"/>
    </source>
</evidence>
<evidence type="ECO:0000256" key="1">
    <source>
        <dbReference type="ARBA" id="ARBA00004123"/>
    </source>
</evidence>
<organism evidence="9 10">
    <name type="scientific">Bombardia bombarda</name>
    <dbReference type="NCBI Taxonomy" id="252184"/>
    <lineage>
        <taxon>Eukaryota</taxon>
        <taxon>Fungi</taxon>
        <taxon>Dikarya</taxon>
        <taxon>Ascomycota</taxon>
        <taxon>Pezizomycotina</taxon>
        <taxon>Sordariomycetes</taxon>
        <taxon>Sordariomycetidae</taxon>
        <taxon>Sordariales</taxon>
        <taxon>Lasiosphaeriaceae</taxon>
        <taxon>Bombardia</taxon>
    </lineage>
</organism>
<dbReference type="PROSITE" id="PS50048">
    <property type="entry name" value="ZN2_CY6_FUNGAL_2"/>
    <property type="match status" value="1"/>
</dbReference>
<keyword evidence="5" id="KW-0804">Transcription</keyword>
<keyword evidence="4" id="KW-0238">DNA-binding</keyword>
<protein>
    <submittedName>
        <fullName evidence="9">Fungal-specific transcription factor domain-containing protein</fullName>
    </submittedName>
</protein>
<dbReference type="SMART" id="SM00066">
    <property type="entry name" value="GAL4"/>
    <property type="match status" value="1"/>
</dbReference>
<dbReference type="CDD" id="cd00067">
    <property type="entry name" value="GAL4"/>
    <property type="match status" value="1"/>
</dbReference>
<dbReference type="EMBL" id="JAULSR010000002">
    <property type="protein sequence ID" value="KAK0628375.1"/>
    <property type="molecule type" value="Genomic_DNA"/>
</dbReference>
<evidence type="ECO:0000256" key="3">
    <source>
        <dbReference type="ARBA" id="ARBA00023015"/>
    </source>
</evidence>
<sequence length="521" mass="58453">MEENVQVKDQQCWECRRRRVVCDSTHPVCRKCSTAGIVCPGYTDKKPLKWLAPGQVVSRAQKQRCRRPRVKRIKSRKSETESNDTSNPDDGVLVSAASTSPRLPAVQLRHESVDIIDAATYYNDQIYPQHCSNQLEPSPFVIVLPDLSLLPVALTHTLVSVAISHRLFKTTGVVAKDSSLSDPDMWSRLYHHRDIAIRSLNELIGSEKTRCSDVTISCVYSFLFAVLQQSMTPRWRQHVDGFVKMIMLRGGFVALLRSSPYMQLPVLGFWVVGVLANTTSPANDQIEVCLQPDTAQVLLRLYNKLHYPSMHCPTTLFADITAINNLRHQATKRSRAVTVVSDPDSIDEFEPDQDLLDLKSRAKTLLHQIERFSPDDWADTKNPLFPEIFCLIGRIFHSTVALYCILSLQSVSLLPSTTPEIEVIRARHARILFVAMEKGLAVPQVRSCMTWPMVVAGVEAARAGAGVRTFIVRELEAMGREQGRSSSLVAKGLLERFWAGDGRGGKGRWDECFDVPYALVL</sequence>
<keyword evidence="2" id="KW-0862">Zinc</keyword>
<keyword evidence="10" id="KW-1185">Reference proteome</keyword>
<dbReference type="GO" id="GO:0005634">
    <property type="term" value="C:nucleus"/>
    <property type="evidence" value="ECO:0007669"/>
    <property type="project" value="UniProtKB-SubCell"/>
</dbReference>
<name>A0AA39X731_9PEZI</name>
<dbReference type="GO" id="GO:0000981">
    <property type="term" value="F:DNA-binding transcription factor activity, RNA polymerase II-specific"/>
    <property type="evidence" value="ECO:0007669"/>
    <property type="project" value="InterPro"/>
</dbReference>